<proteinExistence type="predicted"/>
<organism evidence="1 2">
    <name type="scientific">Nicotiana tabacum</name>
    <name type="common">Common tobacco</name>
    <dbReference type="NCBI Taxonomy" id="4097"/>
    <lineage>
        <taxon>Eukaryota</taxon>
        <taxon>Viridiplantae</taxon>
        <taxon>Streptophyta</taxon>
        <taxon>Embryophyta</taxon>
        <taxon>Tracheophyta</taxon>
        <taxon>Spermatophyta</taxon>
        <taxon>Magnoliopsida</taxon>
        <taxon>eudicotyledons</taxon>
        <taxon>Gunneridae</taxon>
        <taxon>Pentapetalae</taxon>
        <taxon>asterids</taxon>
        <taxon>lamiids</taxon>
        <taxon>Solanales</taxon>
        <taxon>Solanaceae</taxon>
        <taxon>Nicotianoideae</taxon>
        <taxon>Nicotianeae</taxon>
        <taxon>Nicotiana</taxon>
    </lineage>
</organism>
<dbReference type="Proteomes" id="UP000790787">
    <property type="component" value="Chromosome 4"/>
</dbReference>
<keyword evidence="1" id="KW-1185">Reference proteome</keyword>
<evidence type="ECO:0000313" key="2">
    <source>
        <dbReference type="RefSeq" id="XP_075106807.1"/>
    </source>
</evidence>
<protein>
    <submittedName>
        <fullName evidence="2">26.5 kDa heat shock protein, mitochondrial-like</fullName>
    </submittedName>
</protein>
<reference evidence="2" key="2">
    <citation type="submission" date="2025-08" db="UniProtKB">
        <authorList>
            <consortium name="RefSeq"/>
        </authorList>
    </citation>
    <scope>IDENTIFICATION</scope>
    <source>
        <tissue evidence="2">Leaf</tissue>
    </source>
</reference>
<gene>
    <name evidence="2" type="primary">LOC142179824</name>
</gene>
<name>A0AC58UBE0_TOBAC</name>
<dbReference type="RefSeq" id="XP_075106807.1">
    <property type="nucleotide sequence ID" value="XM_075250706.1"/>
</dbReference>
<reference evidence="1" key="1">
    <citation type="journal article" date="2014" name="Nat. Commun.">
        <title>The tobacco genome sequence and its comparison with those of tomato and potato.</title>
        <authorList>
            <person name="Sierro N."/>
            <person name="Battey J.N."/>
            <person name="Ouadi S."/>
            <person name="Bakaher N."/>
            <person name="Bovet L."/>
            <person name="Willig A."/>
            <person name="Goepfert S."/>
            <person name="Peitsch M.C."/>
            <person name="Ivanov N.V."/>
        </authorList>
    </citation>
    <scope>NUCLEOTIDE SEQUENCE [LARGE SCALE GENOMIC DNA]</scope>
</reference>
<sequence>MSLARLALKNVQQRMVSSPSVTFSRTVDNIQKQRWNSQLVKRFSTADVLPFGLGNALIQASENINRLFENLMYDVPGLGKEDMKITMEDGILWIEGEHNEEQKEEGSNDELWS</sequence>
<accession>A0AC58UBE0</accession>
<evidence type="ECO:0000313" key="1">
    <source>
        <dbReference type="Proteomes" id="UP000790787"/>
    </source>
</evidence>